<dbReference type="Proteomes" id="UP000245942">
    <property type="component" value="Unassembled WGS sequence"/>
</dbReference>
<dbReference type="GO" id="GO:0003676">
    <property type="term" value="F:nucleic acid binding"/>
    <property type="evidence" value="ECO:0007669"/>
    <property type="project" value="InterPro"/>
</dbReference>
<gene>
    <name evidence="2" type="ORF">BCV69DRAFT_297252</name>
</gene>
<evidence type="ECO:0000259" key="1">
    <source>
        <dbReference type="Pfam" id="PF01844"/>
    </source>
</evidence>
<reference evidence="2 3" key="1">
    <citation type="journal article" date="2018" name="Mol. Biol. Evol.">
        <title>Broad Genomic Sampling Reveals a Smut Pathogenic Ancestry of the Fungal Clade Ustilaginomycotina.</title>
        <authorList>
            <person name="Kijpornyongpan T."/>
            <person name="Mondo S.J."/>
            <person name="Barry K."/>
            <person name="Sandor L."/>
            <person name="Lee J."/>
            <person name="Lipzen A."/>
            <person name="Pangilinan J."/>
            <person name="LaButti K."/>
            <person name="Hainaut M."/>
            <person name="Henrissat B."/>
            <person name="Grigoriev I.V."/>
            <person name="Spatafora J.W."/>
            <person name="Aime M.C."/>
        </authorList>
    </citation>
    <scope>NUCLEOTIDE SEQUENCE [LARGE SCALE GENOMIC DNA]</scope>
    <source>
        <strain evidence="2 3">MCA 4718</strain>
    </source>
</reference>
<dbReference type="CDD" id="cd00085">
    <property type="entry name" value="HNHc"/>
    <property type="match status" value="1"/>
</dbReference>
<dbReference type="EMBL" id="KZ819322">
    <property type="protein sequence ID" value="PWN23310.1"/>
    <property type="molecule type" value="Genomic_DNA"/>
</dbReference>
<dbReference type="GO" id="GO:0008270">
    <property type="term" value="F:zinc ion binding"/>
    <property type="evidence" value="ECO:0007669"/>
    <property type="project" value="InterPro"/>
</dbReference>
<protein>
    <recommendedName>
        <fullName evidence="1">HNH domain-containing protein</fullName>
    </recommendedName>
</protein>
<dbReference type="Gene3D" id="1.10.30.50">
    <property type="match status" value="1"/>
</dbReference>
<feature type="domain" description="HNH" evidence="1">
    <location>
        <begin position="42"/>
        <end position="72"/>
    </location>
</feature>
<name>A0A316UDP1_9BASI</name>
<dbReference type="Pfam" id="PF01844">
    <property type="entry name" value="HNH"/>
    <property type="match status" value="1"/>
</dbReference>
<sequence>MSLDLQRRPSQCPHCRATLSETVQYGISSGQPKLIDPHVVSVDAITPRAHGGRYTRENIAFVCWSCSVAKGHGSVAALRSFLLALKERAVIGSGRFLAVDPPRRTALTEMDRQYIQEWADRQHQRVLNTVANNPRKAGDLSVGDIVELGCARYIGQGRYLDPSGLSLPLWAGSLDRIDPGGGYALSNVRALHTVFNRIRMDAPDDAPIKQVIAHLKAADLDDADAPVEMLGGEQFRR</sequence>
<dbReference type="InterPro" id="IPR002711">
    <property type="entry name" value="HNH"/>
</dbReference>
<evidence type="ECO:0000313" key="3">
    <source>
        <dbReference type="Proteomes" id="UP000245942"/>
    </source>
</evidence>
<accession>A0A316UDP1</accession>
<proteinExistence type="predicted"/>
<dbReference type="AlphaFoldDB" id="A0A316UDP1"/>
<evidence type="ECO:0000313" key="2">
    <source>
        <dbReference type="EMBL" id="PWN23310.1"/>
    </source>
</evidence>
<dbReference type="GO" id="GO:0004519">
    <property type="term" value="F:endonuclease activity"/>
    <property type="evidence" value="ECO:0007669"/>
    <property type="project" value="InterPro"/>
</dbReference>
<dbReference type="InterPro" id="IPR003615">
    <property type="entry name" value="HNH_nuc"/>
</dbReference>
<keyword evidence="3" id="KW-1185">Reference proteome</keyword>
<dbReference type="RefSeq" id="XP_025350470.1">
    <property type="nucleotide sequence ID" value="XM_025494095.1"/>
</dbReference>
<organism evidence="2 3">
    <name type="scientific">Pseudomicrostroma glucosiphilum</name>
    <dbReference type="NCBI Taxonomy" id="1684307"/>
    <lineage>
        <taxon>Eukaryota</taxon>
        <taxon>Fungi</taxon>
        <taxon>Dikarya</taxon>
        <taxon>Basidiomycota</taxon>
        <taxon>Ustilaginomycotina</taxon>
        <taxon>Exobasidiomycetes</taxon>
        <taxon>Microstromatales</taxon>
        <taxon>Microstromatales incertae sedis</taxon>
        <taxon>Pseudomicrostroma</taxon>
    </lineage>
</organism>
<dbReference type="GeneID" id="37015829"/>